<reference evidence="2 3" key="1">
    <citation type="submission" date="2024-02" db="EMBL/GenBank/DDBJ databases">
        <title>A draft genome for the cacao thread blight pathogen Marasmius crinis-equi.</title>
        <authorList>
            <person name="Cohen S.P."/>
            <person name="Baruah I.K."/>
            <person name="Amoako-Attah I."/>
            <person name="Bukari Y."/>
            <person name="Meinhardt L.W."/>
            <person name="Bailey B.A."/>
        </authorList>
    </citation>
    <scope>NUCLEOTIDE SEQUENCE [LARGE SCALE GENOMIC DNA]</scope>
    <source>
        <strain evidence="2 3">GH-76</strain>
    </source>
</reference>
<evidence type="ECO:0000256" key="1">
    <source>
        <dbReference type="SAM" id="MobiDB-lite"/>
    </source>
</evidence>
<feature type="compositionally biased region" description="Polar residues" evidence="1">
    <location>
        <begin position="352"/>
        <end position="361"/>
    </location>
</feature>
<feature type="region of interest" description="Disordered" evidence="1">
    <location>
        <begin position="334"/>
        <end position="419"/>
    </location>
</feature>
<feature type="compositionally biased region" description="Low complexity" evidence="1">
    <location>
        <begin position="1"/>
        <end position="17"/>
    </location>
</feature>
<feature type="compositionally biased region" description="Basic and acidic residues" evidence="1">
    <location>
        <begin position="203"/>
        <end position="223"/>
    </location>
</feature>
<evidence type="ECO:0000313" key="3">
    <source>
        <dbReference type="Proteomes" id="UP001465976"/>
    </source>
</evidence>
<accession>A0ABR3FER7</accession>
<comment type="caution">
    <text evidence="2">The sequence shown here is derived from an EMBL/GenBank/DDBJ whole genome shotgun (WGS) entry which is preliminary data.</text>
</comment>
<feature type="compositionally biased region" description="Basic and acidic residues" evidence="1">
    <location>
        <begin position="100"/>
        <end position="131"/>
    </location>
</feature>
<evidence type="ECO:0000313" key="2">
    <source>
        <dbReference type="EMBL" id="KAL0573827.1"/>
    </source>
</evidence>
<feature type="region of interest" description="Disordered" evidence="1">
    <location>
        <begin position="282"/>
        <end position="307"/>
    </location>
</feature>
<sequence length="657" mass="70560">MARNTRARSTAASKSPQIPQPSESPPSTEKHPKTTSPHSPPPTSPNGDTSPTEAVPTKRGGAGRKQKKKEVPPPETRDLPDRAGRNIRPAIPALPRAKRSHAEVEAEKAAKKDKQKAENEATAEKIRRLEEANAALRRGADDATTRAVTPAATRVRDQHATSPPAAQSDVFQDLGKGSDSNEEQGENSGAGEGNPPDESGEDFDFKAVDDAASSDERSEETPPPKKGAAKAKAKKGGKKATGKKTTHSTKGKAAAVMVESDGLEVVTGNKGGLATQYKRTLEAKQKSNSDEGLGGLHDSDIEDNGDHAVVAPGHKNLVVAVAALAVAPAVNNDILPSDGRDQQAAKPIVKKTGSQARQRTGFTPRLPPSNPSSRGGSRTASRSQTPVASHPQTPAPQGGPVVAASSEGAQPRRTRRQVESAANFPEFIKNSHGATWKDTVVPTLRACLFASRQPMSAFPKDARFIPVIHDIISHVWPNDGPQYQVKVNGDSVFTQAYNRIKDIQSAIGRDARLAVDAHFNDPDFKDQPAKIVQFCIDARQNNGPAWYQTPTPTECTAKKGEDGYILKRAFRLWEKAGGKGTPKKDNPNFLEAKPNAKDEFGEKGYGEAVNLVVETYESKLTPELWLHLMEVWGAGGFTPAVEYNSEHDPDEYLLDFD</sequence>
<protein>
    <submittedName>
        <fullName evidence="2">Uncharacterized protein</fullName>
    </submittedName>
</protein>
<feature type="compositionally biased region" description="Low complexity" evidence="1">
    <location>
        <begin position="371"/>
        <end position="383"/>
    </location>
</feature>
<name>A0ABR3FER7_9AGAR</name>
<organism evidence="2 3">
    <name type="scientific">Marasmius crinis-equi</name>
    <dbReference type="NCBI Taxonomy" id="585013"/>
    <lineage>
        <taxon>Eukaryota</taxon>
        <taxon>Fungi</taxon>
        <taxon>Dikarya</taxon>
        <taxon>Basidiomycota</taxon>
        <taxon>Agaricomycotina</taxon>
        <taxon>Agaricomycetes</taxon>
        <taxon>Agaricomycetidae</taxon>
        <taxon>Agaricales</taxon>
        <taxon>Marasmiineae</taxon>
        <taxon>Marasmiaceae</taxon>
        <taxon>Marasmius</taxon>
    </lineage>
</organism>
<keyword evidence="3" id="KW-1185">Reference proteome</keyword>
<feature type="region of interest" description="Disordered" evidence="1">
    <location>
        <begin position="1"/>
        <end position="255"/>
    </location>
</feature>
<proteinExistence type="predicted"/>
<gene>
    <name evidence="2" type="ORF">V5O48_008122</name>
</gene>
<dbReference type="Proteomes" id="UP001465976">
    <property type="component" value="Unassembled WGS sequence"/>
</dbReference>
<dbReference type="EMBL" id="JBAHYK010000457">
    <property type="protein sequence ID" value="KAL0573827.1"/>
    <property type="molecule type" value="Genomic_DNA"/>
</dbReference>
<feature type="compositionally biased region" description="Basic and acidic residues" evidence="1">
    <location>
        <begin position="69"/>
        <end position="84"/>
    </location>
</feature>
<feature type="compositionally biased region" description="Basic residues" evidence="1">
    <location>
        <begin position="227"/>
        <end position="250"/>
    </location>
</feature>